<evidence type="ECO:0000256" key="1">
    <source>
        <dbReference type="ARBA" id="ARBA00022598"/>
    </source>
</evidence>
<protein>
    <submittedName>
        <fullName evidence="3">AMP-binding protein</fullName>
    </submittedName>
</protein>
<evidence type="ECO:0000313" key="3">
    <source>
        <dbReference type="EMBL" id="MFC7433210.1"/>
    </source>
</evidence>
<dbReference type="Gene3D" id="3.40.50.12780">
    <property type="entry name" value="N-terminal domain of ligase-like"/>
    <property type="match status" value="1"/>
</dbReference>
<organism evidence="3 4">
    <name type="scientific">Hydrogenophaga bisanensis</name>
    <dbReference type="NCBI Taxonomy" id="439611"/>
    <lineage>
        <taxon>Bacteria</taxon>
        <taxon>Pseudomonadati</taxon>
        <taxon>Pseudomonadota</taxon>
        <taxon>Betaproteobacteria</taxon>
        <taxon>Burkholderiales</taxon>
        <taxon>Comamonadaceae</taxon>
        <taxon>Hydrogenophaga</taxon>
    </lineage>
</organism>
<dbReference type="PANTHER" id="PTHR43767">
    <property type="entry name" value="LONG-CHAIN-FATTY-ACID--COA LIGASE"/>
    <property type="match status" value="1"/>
</dbReference>
<dbReference type="Gene3D" id="3.30.300.30">
    <property type="match status" value="1"/>
</dbReference>
<dbReference type="InterPro" id="IPR042099">
    <property type="entry name" value="ANL_N_sf"/>
</dbReference>
<reference evidence="4" key="1">
    <citation type="journal article" date="2019" name="Int. J. Syst. Evol. Microbiol.">
        <title>The Global Catalogue of Microorganisms (GCM) 10K type strain sequencing project: providing services to taxonomists for standard genome sequencing and annotation.</title>
        <authorList>
            <consortium name="The Broad Institute Genomics Platform"/>
            <consortium name="The Broad Institute Genome Sequencing Center for Infectious Disease"/>
            <person name="Wu L."/>
            <person name="Ma J."/>
        </authorList>
    </citation>
    <scope>NUCLEOTIDE SEQUENCE [LARGE SCALE GENOMIC DNA]</scope>
    <source>
        <strain evidence="4">CCUG 54518</strain>
    </source>
</reference>
<dbReference type="PANTHER" id="PTHR43767:SF8">
    <property type="entry name" value="LONG-CHAIN-FATTY-ACID--COA LIGASE"/>
    <property type="match status" value="1"/>
</dbReference>
<gene>
    <name evidence="3" type="ORF">ACFQNJ_01650</name>
</gene>
<keyword evidence="1" id="KW-0436">Ligase</keyword>
<dbReference type="SUPFAM" id="SSF56801">
    <property type="entry name" value="Acetyl-CoA synthetase-like"/>
    <property type="match status" value="1"/>
</dbReference>
<dbReference type="RefSeq" id="WP_382253322.1">
    <property type="nucleotide sequence ID" value="NZ_JBHTBX010000001.1"/>
</dbReference>
<dbReference type="Pfam" id="PF00501">
    <property type="entry name" value="AMP-binding"/>
    <property type="match status" value="1"/>
</dbReference>
<keyword evidence="4" id="KW-1185">Reference proteome</keyword>
<evidence type="ECO:0000259" key="2">
    <source>
        <dbReference type="Pfam" id="PF00501"/>
    </source>
</evidence>
<dbReference type="InterPro" id="IPR000873">
    <property type="entry name" value="AMP-dep_synth/lig_dom"/>
</dbReference>
<proteinExistence type="predicted"/>
<dbReference type="Proteomes" id="UP001596495">
    <property type="component" value="Unassembled WGS sequence"/>
</dbReference>
<name>A0ABW2R4U1_9BURK</name>
<evidence type="ECO:0000313" key="4">
    <source>
        <dbReference type="Proteomes" id="UP001596495"/>
    </source>
</evidence>
<dbReference type="InterPro" id="IPR050237">
    <property type="entry name" value="ATP-dep_AMP-bd_enzyme"/>
</dbReference>
<accession>A0ABW2R4U1</accession>
<sequence>MRALPLISDRSPDDVLAWRPDGPVSVGLYLSQVRSLADRLPDSRWIVNLCEDRYHFAVLLGACALSGRVSLQPSSQSAQTLQQLEAAYPGSIAVTDDPGVSSASRMIPLPALDALPVHTDANMPLIPEDRTVAILFTSGSTGSPQPHAKTWGKLVANGQAEARALGLIGQSRVLVGTVPVQHSYGFESTFLLALHGGCSFWSGKPFYPQDLADALSRVPAPRLVVTTPFHLASVMASELPMPPVDRWLSATAPLSAELAARVEAASGAPVHEIYGSTESSQLATRRTCHGPAWTLMPGVRLEQEGDITCAIGGHVEGKVPLSDLIEVLPDARFVLHGRHADMVNLAGKRTSLAYLNHQLCAIEGVRDGAFYLPRDDAEDRVGRLVAFAVAPGLDRQTLLAALRHRIDPIFMPRPLMLVEALPRNSTGKLTRQALEQLLEARAPAREADAG</sequence>
<dbReference type="InterPro" id="IPR045851">
    <property type="entry name" value="AMP-bd_C_sf"/>
</dbReference>
<comment type="caution">
    <text evidence="3">The sequence shown here is derived from an EMBL/GenBank/DDBJ whole genome shotgun (WGS) entry which is preliminary data.</text>
</comment>
<feature type="domain" description="AMP-dependent synthetase/ligase" evidence="2">
    <location>
        <begin position="91"/>
        <end position="285"/>
    </location>
</feature>
<dbReference type="EMBL" id="JBHTBX010000001">
    <property type="protein sequence ID" value="MFC7433210.1"/>
    <property type="molecule type" value="Genomic_DNA"/>
</dbReference>